<keyword evidence="6" id="KW-0472">Membrane</keyword>
<dbReference type="SUPFAM" id="SSF158472">
    <property type="entry name" value="HAMP domain-like"/>
    <property type="match status" value="1"/>
</dbReference>
<feature type="domain" description="EAL" evidence="8">
    <location>
        <begin position="685"/>
        <end position="941"/>
    </location>
</feature>
<dbReference type="EMBL" id="RQXV01000007">
    <property type="protein sequence ID" value="RRC98486.1"/>
    <property type="molecule type" value="Genomic_DNA"/>
</dbReference>
<dbReference type="InterPro" id="IPR000700">
    <property type="entry name" value="PAS-assoc_C"/>
</dbReference>
<dbReference type="Proteomes" id="UP000267535">
    <property type="component" value="Unassembled WGS sequence"/>
</dbReference>
<dbReference type="Pfam" id="PF08447">
    <property type="entry name" value="PAS_3"/>
    <property type="match status" value="1"/>
</dbReference>
<dbReference type="FunFam" id="3.20.20.450:FF:000001">
    <property type="entry name" value="Cyclic di-GMP phosphodiesterase yahA"/>
    <property type="match status" value="1"/>
</dbReference>
<gene>
    <name evidence="11" type="ORF">EHS89_12755</name>
</gene>
<evidence type="ECO:0000313" key="12">
    <source>
        <dbReference type="Proteomes" id="UP000267535"/>
    </source>
</evidence>
<comment type="catalytic activity">
    <reaction evidence="4">
        <text>3',3'-c-di-GMP + H2O = 5'-phosphoguanylyl(3'-&gt;5')guanosine + H(+)</text>
        <dbReference type="Rhea" id="RHEA:24902"/>
        <dbReference type="ChEBI" id="CHEBI:15377"/>
        <dbReference type="ChEBI" id="CHEBI:15378"/>
        <dbReference type="ChEBI" id="CHEBI:58754"/>
        <dbReference type="ChEBI" id="CHEBI:58805"/>
        <dbReference type="EC" id="3.1.4.52"/>
    </reaction>
    <physiologicalReaction direction="left-to-right" evidence="4">
        <dbReference type="Rhea" id="RHEA:24903"/>
    </physiologicalReaction>
</comment>
<dbReference type="Gene3D" id="3.30.70.270">
    <property type="match status" value="1"/>
</dbReference>
<organism evidence="11 12">
    <name type="scientific">Amphritea balenae</name>
    <dbReference type="NCBI Taxonomy" id="452629"/>
    <lineage>
        <taxon>Bacteria</taxon>
        <taxon>Pseudomonadati</taxon>
        <taxon>Pseudomonadota</taxon>
        <taxon>Gammaproteobacteria</taxon>
        <taxon>Oceanospirillales</taxon>
        <taxon>Oceanospirillaceae</taxon>
        <taxon>Amphritea</taxon>
    </lineage>
</organism>
<keyword evidence="6" id="KW-0812">Transmembrane</keyword>
<dbReference type="SMART" id="SM00086">
    <property type="entry name" value="PAC"/>
    <property type="match status" value="1"/>
</dbReference>
<evidence type="ECO:0000259" key="10">
    <source>
        <dbReference type="PROSITE" id="PS50887"/>
    </source>
</evidence>
<dbReference type="InterPro" id="IPR000014">
    <property type="entry name" value="PAS"/>
</dbReference>
<dbReference type="GO" id="GO:0007165">
    <property type="term" value="P:signal transduction"/>
    <property type="evidence" value="ECO:0007669"/>
    <property type="project" value="InterPro"/>
</dbReference>
<feature type="transmembrane region" description="Helical" evidence="6">
    <location>
        <begin position="297"/>
        <end position="317"/>
    </location>
</feature>
<accession>A0A3P1SMV4</accession>
<dbReference type="InterPro" id="IPR000160">
    <property type="entry name" value="GGDEF_dom"/>
</dbReference>
<dbReference type="SMART" id="SM00267">
    <property type="entry name" value="GGDEF"/>
    <property type="match status" value="1"/>
</dbReference>
<comment type="caution">
    <text evidence="11">The sequence shown here is derived from an EMBL/GenBank/DDBJ whole genome shotgun (WGS) entry which is preliminary data.</text>
</comment>
<dbReference type="RefSeq" id="WP_124926547.1">
    <property type="nucleotide sequence ID" value="NZ_BMOH01000002.1"/>
</dbReference>
<dbReference type="SMART" id="SM00052">
    <property type="entry name" value="EAL"/>
    <property type="match status" value="1"/>
</dbReference>
<dbReference type="PANTHER" id="PTHR44757:SF2">
    <property type="entry name" value="BIOFILM ARCHITECTURE MAINTENANCE PROTEIN MBAA"/>
    <property type="match status" value="1"/>
</dbReference>
<dbReference type="InterPro" id="IPR043128">
    <property type="entry name" value="Rev_trsase/Diguanyl_cyclase"/>
</dbReference>
<dbReference type="CDD" id="cd06225">
    <property type="entry name" value="HAMP"/>
    <property type="match status" value="1"/>
</dbReference>
<sequence length="951" mass="107863">MLNPGKKIIVRFVGLMILISVLPLLLIGLISYQASSQAMQEAEQRYARTLLQNQVERLSSQLEQVENLIANISGVEDITRSLNDKNSSADSYTHLATQARIGYILNGYLSLKGLVSIDIFTEGGAHYHVGDTLDISAARLEIKDQIKQQALASDKQVYWAGVVDNVNSTSRHRQVLTAARILKVLDRETMQQQPIAVILVNYSLDYLAQQFTQAELLQGSQLALLDQFGNVIYQNNPTGNQLLIRYIHQGFHEGMFADWQDNRYLVQEQHLEAYNWHLISAVPESILLTGVRDIRQITLSLLVLGLLLVLFAGGLFFRNILTPIRAVVSSFKSLQGNDYDLNQRLPVKGNDEITELVRWFNRFLDNLAAQKESEAALRESERRYELVVNATHEGLWDWNLLEDTLYLSPRFLVLLGRDPVTEPLETNSPAEWLERIHGDDLQSVKQQIELHLQGVAPHFESEYRLLQKDGSYRWVLSHGLVELDAAGEPVRMAGSHSDISDRKDAESRLRHDAFHDNLTGLSNRAWFTSYLAKTINDTARQKEQAFAVLFLDLDHFKMVNDTLGHSAGDQLLIEVSARLKDCLRNTDLLARLGGDEFVILLEHSDDFHYIHVAERILEALVRPYQIAEQEVLSGGSIGIALSHAGYSDPDEMIRDADIAMYQAKLSGKNCYVVFDEDMREHLVQRINTERELSKAIKDDQLILHYQPVINLKTGQIAGCEALVRWQHPEKGLLNPDQFIPIAESSNLIHPLGQWVLESACRQWCEWRRTVFCGLELSLSVNLSPVQFYDEGLLRILPGLLSKYQFSPGELALEITETVLIRDTRKAARVIDKIKALGVEVHLDDFGTGYSSLSHLSEFPIDLIKIDRSFVMQCVESKKHHRVVSGILNLAHELDLPCIAEGIETQDQLWQLQQQGCEYGQGYYIYRPLNVEQMAKVLNTREAEGQEQEATY</sequence>
<dbReference type="Pfam" id="PF00672">
    <property type="entry name" value="HAMP"/>
    <property type="match status" value="1"/>
</dbReference>
<dbReference type="PANTHER" id="PTHR44757">
    <property type="entry name" value="DIGUANYLATE CYCLASE DGCP"/>
    <property type="match status" value="1"/>
</dbReference>
<dbReference type="InterPro" id="IPR001610">
    <property type="entry name" value="PAC"/>
</dbReference>
<dbReference type="EC" id="3.1.4.52" evidence="2"/>
<dbReference type="InterPro" id="IPR001633">
    <property type="entry name" value="EAL_dom"/>
</dbReference>
<dbReference type="InterPro" id="IPR052155">
    <property type="entry name" value="Biofilm_reg_signaling"/>
</dbReference>
<evidence type="ECO:0000256" key="2">
    <source>
        <dbReference type="ARBA" id="ARBA00012282"/>
    </source>
</evidence>
<feature type="domain" description="PAC" evidence="7">
    <location>
        <begin position="459"/>
        <end position="511"/>
    </location>
</feature>
<dbReference type="PROSITE" id="PS50883">
    <property type="entry name" value="EAL"/>
    <property type="match status" value="1"/>
</dbReference>
<dbReference type="NCBIfam" id="TIGR00254">
    <property type="entry name" value="GGDEF"/>
    <property type="match status" value="1"/>
</dbReference>
<name>A0A3P1SMV4_9GAMM</name>
<dbReference type="GO" id="GO:0071111">
    <property type="term" value="F:cyclic-guanylate-specific phosphodiesterase activity"/>
    <property type="evidence" value="ECO:0007669"/>
    <property type="project" value="UniProtKB-EC"/>
</dbReference>
<dbReference type="OrthoDB" id="9804951at2"/>
<dbReference type="InterPro" id="IPR003660">
    <property type="entry name" value="HAMP_dom"/>
</dbReference>
<dbReference type="InterPro" id="IPR013655">
    <property type="entry name" value="PAS_fold_3"/>
</dbReference>
<proteinExistence type="predicted"/>
<dbReference type="Gene3D" id="3.30.450.20">
    <property type="entry name" value="PAS domain"/>
    <property type="match status" value="2"/>
</dbReference>
<dbReference type="Gene3D" id="3.20.20.450">
    <property type="entry name" value="EAL domain"/>
    <property type="match status" value="1"/>
</dbReference>
<evidence type="ECO:0000259" key="8">
    <source>
        <dbReference type="PROSITE" id="PS50883"/>
    </source>
</evidence>
<dbReference type="InterPro" id="IPR035965">
    <property type="entry name" value="PAS-like_dom_sf"/>
</dbReference>
<feature type="domain" description="GGDEF" evidence="10">
    <location>
        <begin position="544"/>
        <end position="676"/>
    </location>
</feature>
<dbReference type="Pfam" id="PF00563">
    <property type="entry name" value="EAL"/>
    <property type="match status" value="1"/>
</dbReference>
<evidence type="ECO:0000256" key="1">
    <source>
        <dbReference type="ARBA" id="ARBA00001946"/>
    </source>
</evidence>
<protein>
    <recommendedName>
        <fullName evidence="2">cyclic-guanylate-specific phosphodiesterase</fullName>
        <ecNumber evidence="2">3.1.4.52</ecNumber>
    </recommendedName>
</protein>
<evidence type="ECO:0000256" key="4">
    <source>
        <dbReference type="ARBA" id="ARBA00051114"/>
    </source>
</evidence>
<comment type="cofactor">
    <cofactor evidence="1">
        <name>Mg(2+)</name>
        <dbReference type="ChEBI" id="CHEBI:18420"/>
    </cofactor>
</comment>
<evidence type="ECO:0000256" key="5">
    <source>
        <dbReference type="SAM" id="Coils"/>
    </source>
</evidence>
<evidence type="ECO:0000256" key="3">
    <source>
        <dbReference type="ARBA" id="ARBA00022636"/>
    </source>
</evidence>
<dbReference type="CDD" id="cd00130">
    <property type="entry name" value="PAS"/>
    <property type="match status" value="1"/>
</dbReference>
<feature type="transmembrane region" description="Helical" evidence="6">
    <location>
        <begin position="12"/>
        <end position="32"/>
    </location>
</feature>
<dbReference type="CDD" id="cd01948">
    <property type="entry name" value="EAL"/>
    <property type="match status" value="1"/>
</dbReference>
<dbReference type="Gene3D" id="1.10.8.500">
    <property type="entry name" value="HAMP domain in histidine kinase"/>
    <property type="match status" value="1"/>
</dbReference>
<dbReference type="GO" id="GO:0016020">
    <property type="term" value="C:membrane"/>
    <property type="evidence" value="ECO:0007669"/>
    <property type="project" value="InterPro"/>
</dbReference>
<dbReference type="SMART" id="SM00091">
    <property type="entry name" value="PAS"/>
    <property type="match status" value="1"/>
</dbReference>
<dbReference type="SMART" id="SM00304">
    <property type="entry name" value="HAMP"/>
    <property type="match status" value="1"/>
</dbReference>
<keyword evidence="3" id="KW-0973">c-di-GMP</keyword>
<evidence type="ECO:0000256" key="6">
    <source>
        <dbReference type="SAM" id="Phobius"/>
    </source>
</evidence>
<keyword evidence="12" id="KW-1185">Reference proteome</keyword>
<dbReference type="SUPFAM" id="SSF141868">
    <property type="entry name" value="EAL domain-like"/>
    <property type="match status" value="1"/>
</dbReference>
<dbReference type="SUPFAM" id="SSF55785">
    <property type="entry name" value="PYP-like sensor domain (PAS domain)"/>
    <property type="match status" value="1"/>
</dbReference>
<dbReference type="SUPFAM" id="SSF55073">
    <property type="entry name" value="Nucleotide cyclase"/>
    <property type="match status" value="1"/>
</dbReference>
<feature type="domain" description="HAMP" evidence="9">
    <location>
        <begin position="318"/>
        <end position="372"/>
    </location>
</feature>
<evidence type="ECO:0000259" key="9">
    <source>
        <dbReference type="PROSITE" id="PS50885"/>
    </source>
</evidence>
<dbReference type="PROSITE" id="PS50113">
    <property type="entry name" value="PAC"/>
    <property type="match status" value="1"/>
</dbReference>
<keyword evidence="6" id="KW-1133">Transmembrane helix</keyword>
<keyword evidence="5" id="KW-0175">Coiled coil</keyword>
<dbReference type="PROSITE" id="PS50885">
    <property type="entry name" value="HAMP"/>
    <property type="match status" value="1"/>
</dbReference>
<dbReference type="NCBIfam" id="TIGR00229">
    <property type="entry name" value="sensory_box"/>
    <property type="match status" value="1"/>
</dbReference>
<evidence type="ECO:0000259" key="7">
    <source>
        <dbReference type="PROSITE" id="PS50113"/>
    </source>
</evidence>
<dbReference type="AlphaFoldDB" id="A0A3P1SMV4"/>
<dbReference type="GO" id="GO:0071732">
    <property type="term" value="P:cellular response to nitric oxide"/>
    <property type="evidence" value="ECO:0007669"/>
    <property type="project" value="UniProtKB-ARBA"/>
</dbReference>
<dbReference type="InterPro" id="IPR035919">
    <property type="entry name" value="EAL_sf"/>
</dbReference>
<dbReference type="InterPro" id="IPR029787">
    <property type="entry name" value="Nucleotide_cyclase"/>
</dbReference>
<feature type="coiled-coil region" evidence="5">
    <location>
        <begin position="48"/>
        <end position="75"/>
    </location>
</feature>
<dbReference type="PROSITE" id="PS50887">
    <property type="entry name" value="GGDEF"/>
    <property type="match status" value="1"/>
</dbReference>
<dbReference type="CDD" id="cd01949">
    <property type="entry name" value="GGDEF"/>
    <property type="match status" value="1"/>
</dbReference>
<evidence type="ECO:0000313" key="11">
    <source>
        <dbReference type="EMBL" id="RRC98486.1"/>
    </source>
</evidence>
<dbReference type="Pfam" id="PF00990">
    <property type="entry name" value="GGDEF"/>
    <property type="match status" value="1"/>
</dbReference>
<reference evidence="11 12" key="1">
    <citation type="submission" date="2018-11" db="EMBL/GenBank/DDBJ databases">
        <title>The draft genome sequence of Amphritea balenae JAMM 1525T.</title>
        <authorList>
            <person name="Fang Z."/>
            <person name="Zhang Y."/>
            <person name="Han X."/>
        </authorList>
    </citation>
    <scope>NUCLEOTIDE SEQUENCE [LARGE SCALE GENOMIC DNA]</scope>
    <source>
        <strain evidence="11 12">JAMM 1525</strain>
    </source>
</reference>
<dbReference type="FunFam" id="3.30.70.270:FF:000001">
    <property type="entry name" value="Diguanylate cyclase domain protein"/>
    <property type="match status" value="1"/>
</dbReference>